<dbReference type="Proteomes" id="UP001556367">
    <property type="component" value="Unassembled WGS sequence"/>
</dbReference>
<keyword evidence="3" id="KW-1185">Reference proteome</keyword>
<sequence>MFKSYFPVFALALFAQAVAGIKNGELCVSIAGPLGKCDDGLTCCFLGPDRSVCQEKCPIPQGGTCSGIAGPIYGDCAAGLKCCPKPQTADWSTCEKKCYLNHGETCNGFAGPIYGVSTQISYEY</sequence>
<organism evidence="2 3">
    <name type="scientific">Hohenbuehelia grisea</name>
    <dbReference type="NCBI Taxonomy" id="104357"/>
    <lineage>
        <taxon>Eukaryota</taxon>
        <taxon>Fungi</taxon>
        <taxon>Dikarya</taxon>
        <taxon>Basidiomycota</taxon>
        <taxon>Agaricomycotina</taxon>
        <taxon>Agaricomycetes</taxon>
        <taxon>Agaricomycetidae</taxon>
        <taxon>Agaricales</taxon>
        <taxon>Pleurotineae</taxon>
        <taxon>Pleurotaceae</taxon>
        <taxon>Hohenbuehelia</taxon>
    </lineage>
</organism>
<keyword evidence="1" id="KW-0732">Signal</keyword>
<comment type="caution">
    <text evidence="2">The sequence shown here is derived from an EMBL/GenBank/DDBJ whole genome shotgun (WGS) entry which is preliminary data.</text>
</comment>
<feature type="chain" id="PRO_5045754302" evidence="1">
    <location>
        <begin position="21"/>
        <end position="124"/>
    </location>
</feature>
<evidence type="ECO:0000313" key="3">
    <source>
        <dbReference type="Proteomes" id="UP001556367"/>
    </source>
</evidence>
<gene>
    <name evidence="2" type="ORF">HGRIS_011766</name>
</gene>
<protein>
    <submittedName>
        <fullName evidence="2">Uncharacterized protein</fullName>
    </submittedName>
</protein>
<evidence type="ECO:0000313" key="2">
    <source>
        <dbReference type="EMBL" id="KAL0960126.1"/>
    </source>
</evidence>
<evidence type="ECO:0000256" key="1">
    <source>
        <dbReference type="SAM" id="SignalP"/>
    </source>
</evidence>
<reference evidence="3" key="1">
    <citation type="submission" date="2024-06" db="EMBL/GenBank/DDBJ databases">
        <title>Multi-omics analyses provide insights into the biosynthesis of the anticancer antibiotic pleurotin in Hohenbuehelia grisea.</title>
        <authorList>
            <person name="Weaver J.A."/>
            <person name="Alberti F."/>
        </authorList>
    </citation>
    <scope>NUCLEOTIDE SEQUENCE [LARGE SCALE GENOMIC DNA]</scope>
    <source>
        <strain evidence="3">T-177</strain>
    </source>
</reference>
<proteinExistence type="predicted"/>
<accession>A0ABR3JX71</accession>
<feature type="signal peptide" evidence="1">
    <location>
        <begin position="1"/>
        <end position="20"/>
    </location>
</feature>
<name>A0ABR3JX71_9AGAR</name>
<dbReference type="EMBL" id="JASNQZ010000002">
    <property type="protein sequence ID" value="KAL0960126.1"/>
    <property type="molecule type" value="Genomic_DNA"/>
</dbReference>